<sequence length="40" mass="4419">MVRKIVYGLATSLSMFAAFAVSVASYVYVYQGDTPEELLK</sequence>
<dbReference type="RefSeq" id="WP_007429969.1">
    <property type="nucleotide sequence ID" value="NZ_CP020028.1"/>
</dbReference>
<keyword evidence="1" id="KW-0812">Transmembrane</keyword>
<keyword evidence="1" id="KW-1133">Transmembrane helix</keyword>
<dbReference type="STRING" id="172713.GCA_001705305_01880"/>
<feature type="transmembrane region" description="Helical" evidence="1">
    <location>
        <begin position="7"/>
        <end position="29"/>
    </location>
</feature>
<dbReference type="KEGG" id="pkb:B4V02_15595"/>
<dbReference type="EMBL" id="CP020028">
    <property type="protein sequence ID" value="ASR48015.1"/>
    <property type="molecule type" value="Genomic_DNA"/>
</dbReference>
<evidence type="ECO:0000313" key="3">
    <source>
        <dbReference type="Proteomes" id="UP000214666"/>
    </source>
</evidence>
<evidence type="ECO:0008006" key="4">
    <source>
        <dbReference type="Google" id="ProtNLM"/>
    </source>
</evidence>
<keyword evidence="1" id="KW-0472">Membrane</keyword>
<accession>A0A222WPR6</accession>
<dbReference type="NCBIfam" id="TIGR04223">
    <property type="entry name" value="quorum_AgrD"/>
    <property type="match status" value="1"/>
</dbReference>
<gene>
    <name evidence="2" type="ORF">B4V02_15595</name>
</gene>
<proteinExistence type="predicted"/>
<dbReference type="GeneID" id="71027245"/>
<keyword evidence="3" id="KW-1185">Reference proteome</keyword>
<name>A0A222WPR6_9BACL</name>
<organism evidence="2 3">
    <name type="scientific">Paenibacillus kribbensis</name>
    <dbReference type="NCBI Taxonomy" id="172713"/>
    <lineage>
        <taxon>Bacteria</taxon>
        <taxon>Bacillati</taxon>
        <taxon>Bacillota</taxon>
        <taxon>Bacilli</taxon>
        <taxon>Bacillales</taxon>
        <taxon>Paenibacillaceae</taxon>
        <taxon>Paenibacillus</taxon>
    </lineage>
</organism>
<reference evidence="2 3" key="1">
    <citation type="submission" date="2017-03" db="EMBL/GenBank/DDBJ databases">
        <title>Complete genome sequence of Paenibacillus Kribbensis producing bioflocculants.</title>
        <authorList>
            <person name="Lee H.-G."/>
            <person name="Oh H.-M."/>
        </authorList>
    </citation>
    <scope>NUCLEOTIDE SEQUENCE [LARGE SCALE GENOMIC DNA]</scope>
    <source>
        <strain evidence="2 3">AM49</strain>
    </source>
</reference>
<dbReference type="InterPro" id="IPR009229">
    <property type="entry name" value="AgrD"/>
</dbReference>
<evidence type="ECO:0000313" key="2">
    <source>
        <dbReference type="EMBL" id="ASR48015.1"/>
    </source>
</evidence>
<dbReference type="AlphaFoldDB" id="A0A222WPR6"/>
<dbReference type="Proteomes" id="UP000214666">
    <property type="component" value="Chromosome"/>
</dbReference>
<evidence type="ECO:0000256" key="1">
    <source>
        <dbReference type="SAM" id="Phobius"/>
    </source>
</evidence>
<protein>
    <recommendedName>
        <fullName evidence="4">Cyclic lactone autoinducer peptide</fullName>
    </recommendedName>
</protein>